<proteinExistence type="inferred from homology"/>
<dbReference type="Pfam" id="PF01565">
    <property type="entry name" value="FAD_binding_4"/>
    <property type="match status" value="1"/>
</dbReference>
<protein>
    <submittedName>
        <fullName evidence="4">FAD/FMN-binding dehydrogenase</fullName>
    </submittedName>
</protein>
<comment type="caution">
    <text evidence="4">The sequence shown here is derived from an EMBL/GenBank/DDBJ whole genome shotgun (WGS) entry which is preliminary data.</text>
</comment>
<reference evidence="4 5" key="1">
    <citation type="submission" date="2014-02" db="EMBL/GenBank/DDBJ databases">
        <title>The genome sequence of the entomopathogenic fungus Metarhizium robertsii ARSEF 2575.</title>
        <authorList>
            <person name="Giuliano Garisto Donzelli B."/>
            <person name="Roe B.A."/>
            <person name="Macmil S.L."/>
            <person name="Krasnoff S.B."/>
            <person name="Gibson D.M."/>
        </authorList>
    </citation>
    <scope>NUCLEOTIDE SEQUENCE [LARGE SCALE GENOMIC DNA]</scope>
    <source>
        <strain evidence="4 5">ARSEF 2575</strain>
    </source>
</reference>
<keyword evidence="2" id="KW-0560">Oxidoreductase</keyword>
<evidence type="ECO:0000313" key="4">
    <source>
        <dbReference type="EMBL" id="EXV01617.1"/>
    </source>
</evidence>
<dbReference type="GO" id="GO:0071949">
    <property type="term" value="F:FAD binding"/>
    <property type="evidence" value="ECO:0007669"/>
    <property type="project" value="InterPro"/>
</dbReference>
<evidence type="ECO:0000259" key="3">
    <source>
        <dbReference type="PROSITE" id="PS51387"/>
    </source>
</evidence>
<dbReference type="PROSITE" id="PS51387">
    <property type="entry name" value="FAD_PCMH"/>
    <property type="match status" value="1"/>
</dbReference>
<dbReference type="InterPro" id="IPR050432">
    <property type="entry name" value="FAD-linked_Oxidoreductases_BP"/>
</dbReference>
<dbReference type="InterPro" id="IPR012951">
    <property type="entry name" value="BBE"/>
</dbReference>
<evidence type="ECO:0000256" key="2">
    <source>
        <dbReference type="ARBA" id="ARBA00023002"/>
    </source>
</evidence>
<dbReference type="InterPro" id="IPR016169">
    <property type="entry name" value="FAD-bd_PCMH_sub2"/>
</dbReference>
<dbReference type="eggNOG" id="ENOG502QQWK">
    <property type="taxonomic scope" value="Eukaryota"/>
</dbReference>
<dbReference type="Pfam" id="PF08031">
    <property type="entry name" value="BBE"/>
    <property type="match status" value="1"/>
</dbReference>
<dbReference type="HOGENOM" id="CLU_018354_4_4_1"/>
<dbReference type="SUPFAM" id="SSF56176">
    <property type="entry name" value="FAD-binding/transporter-associated domain-like"/>
    <property type="match status" value="1"/>
</dbReference>
<dbReference type="EMBL" id="JELW01000007">
    <property type="protein sequence ID" value="EXV01617.1"/>
    <property type="molecule type" value="Genomic_DNA"/>
</dbReference>
<sequence>MVSLRKISISIFLAASSQTSQTLVLESNNYHTSCRCRPHEKCWPSKHQWNTLNSTIQGNLQAVRPVAAPCFNPSSPLATSCAVAKQNANNSVWRSAQPGAVQWANWEAWPEKDQSCYFDQPKNIPCGQGRISLYSAVVERAEHIQATVRFAAKYNLRLAIKNSGHCFLGRSTAPESLQISTNKMKSMTFTDRFVPEGAAGSTSESFGSAVTIGAGVQLKELYVAATKHNVTVVAGLARTIGAAGGYIQGGGHSPLGNWKGMASDNALEFKVVNAKGELVTANSYKNQDLFWALRGGGGGTFGVVISVTIRTFPDVPSGFVSFGFGTLAANSSAYWDMVRAFHAHLPSVSGAGGAGYYAISFVPSDINGTKVLELTGSFGFLNVTSEEAIQKAVAPMMAEVNRYTGHASGYNISINPRVSDYILGLLRGEADDTGGIAVYGSRMISRDFLLSRDGPARLTDALRDIAEISPTGFIGIVVAGGAAADPTIDSALNPAWRKTLTHIAFGAGWNSTTPVKEIRAIQEELTNIKMEKLRVLEPHMGAYLNEADPNEKDFQKSFWGANYARLYKVKQAVDPDNLFIARKGVGSENWDDAGLCRRASKMGVDMPIEGLLTKQAWMPKDSPSADD</sequence>
<dbReference type="Proteomes" id="UP000030151">
    <property type="component" value="Unassembled WGS sequence"/>
</dbReference>
<gene>
    <name evidence="4" type="ORF">X797_005133</name>
</gene>
<feature type="domain" description="FAD-binding PCMH-type" evidence="3">
    <location>
        <begin position="126"/>
        <end position="314"/>
    </location>
</feature>
<dbReference type="Gene3D" id="3.30.465.10">
    <property type="match status" value="2"/>
</dbReference>
<evidence type="ECO:0000256" key="1">
    <source>
        <dbReference type="ARBA" id="ARBA00005466"/>
    </source>
</evidence>
<accession>A0A0A1UUY9</accession>
<dbReference type="InterPro" id="IPR006094">
    <property type="entry name" value="Oxid_FAD_bind_N"/>
</dbReference>
<dbReference type="GO" id="GO:0016491">
    <property type="term" value="F:oxidoreductase activity"/>
    <property type="evidence" value="ECO:0007669"/>
    <property type="project" value="UniProtKB-KW"/>
</dbReference>
<dbReference type="InterPro" id="IPR036318">
    <property type="entry name" value="FAD-bd_PCMH-like_sf"/>
</dbReference>
<comment type="similarity">
    <text evidence="1">Belongs to the oxygen-dependent FAD-linked oxidoreductase family.</text>
</comment>
<dbReference type="PANTHER" id="PTHR13878:SF155">
    <property type="entry name" value="ALCOHOL OXIDASE, PUTATIVE (AFU_ORTHOLOGUE AFUA_4G00430)-RELATED"/>
    <property type="match status" value="1"/>
</dbReference>
<dbReference type="InterPro" id="IPR016166">
    <property type="entry name" value="FAD-bd_PCMH"/>
</dbReference>
<organism evidence="4 5">
    <name type="scientific">Metarhizium robertsii</name>
    <dbReference type="NCBI Taxonomy" id="568076"/>
    <lineage>
        <taxon>Eukaryota</taxon>
        <taxon>Fungi</taxon>
        <taxon>Dikarya</taxon>
        <taxon>Ascomycota</taxon>
        <taxon>Pezizomycotina</taxon>
        <taxon>Sordariomycetes</taxon>
        <taxon>Hypocreomycetidae</taxon>
        <taxon>Hypocreales</taxon>
        <taxon>Clavicipitaceae</taxon>
        <taxon>Metarhizium</taxon>
    </lineage>
</organism>
<dbReference type="PANTHER" id="PTHR13878">
    <property type="entry name" value="GULONOLACTONE OXIDASE"/>
    <property type="match status" value="1"/>
</dbReference>
<dbReference type="AlphaFoldDB" id="A0A0A1UUY9"/>
<evidence type="ECO:0000313" key="5">
    <source>
        <dbReference type="Proteomes" id="UP000030151"/>
    </source>
</evidence>
<dbReference type="OrthoDB" id="9983560at2759"/>
<name>A0A0A1UUY9_9HYPO</name>